<dbReference type="EMBL" id="FODE01000004">
    <property type="protein sequence ID" value="SEN32081.1"/>
    <property type="molecule type" value="Genomic_DNA"/>
</dbReference>
<organism evidence="1 2">
    <name type="scientific">Paracoccus alcaliphilus</name>
    <dbReference type="NCBI Taxonomy" id="34002"/>
    <lineage>
        <taxon>Bacteria</taxon>
        <taxon>Pseudomonadati</taxon>
        <taxon>Pseudomonadota</taxon>
        <taxon>Alphaproteobacteria</taxon>
        <taxon>Rhodobacterales</taxon>
        <taxon>Paracoccaceae</taxon>
        <taxon>Paracoccus</taxon>
    </lineage>
</organism>
<dbReference type="GO" id="GO:0016740">
    <property type="term" value="F:transferase activity"/>
    <property type="evidence" value="ECO:0007669"/>
    <property type="project" value="UniProtKB-KW"/>
</dbReference>
<keyword evidence="2" id="KW-1185">Reference proteome</keyword>
<keyword evidence="1" id="KW-0808">Transferase</keyword>
<dbReference type="AlphaFoldDB" id="A0A1H8FJK4"/>
<reference evidence="1 2" key="1">
    <citation type="submission" date="2016-10" db="EMBL/GenBank/DDBJ databases">
        <authorList>
            <person name="de Groot N.N."/>
        </authorList>
    </citation>
    <scope>NUCLEOTIDE SEQUENCE [LARGE SCALE GENOMIC DNA]</scope>
    <source>
        <strain evidence="1 2">DSM 8512</strain>
    </source>
</reference>
<dbReference type="RefSeq" id="WP_170851736.1">
    <property type="nucleotide sequence ID" value="NZ_CP067124.1"/>
</dbReference>
<name>A0A1H8FJK4_9RHOB</name>
<proteinExistence type="predicted"/>
<evidence type="ECO:0000313" key="1">
    <source>
        <dbReference type="EMBL" id="SEN32081.1"/>
    </source>
</evidence>
<dbReference type="SUPFAM" id="SSF53448">
    <property type="entry name" value="Nucleotide-diphospho-sugar transferases"/>
    <property type="match status" value="1"/>
</dbReference>
<gene>
    <name evidence="1" type="ORF">SAMN04489859_100495</name>
</gene>
<dbReference type="InterPro" id="IPR021466">
    <property type="entry name" value="Put_rhamnosyl_transferase"/>
</dbReference>
<evidence type="ECO:0000313" key="2">
    <source>
        <dbReference type="Proteomes" id="UP000199054"/>
    </source>
</evidence>
<sequence>MSQPMIVGICRFSYLGLGDWQEFRSDKTISESRLDTVAAELYTEERMRARFLSFEHICLPSILAQDDPNFTFLIVSSPRMPAHWRERLEALCNPHDRLQVLWTEVPRLGEALEGNLMAFHEQSEGNLWQFRLDDDDAIDVDFAPRLRRSMRRLEGFKDCAISTARGISVALCNDMPKYYLEYRMPFLGAGLTVKLSSPKRSIFSFGHFAIAKRLTNFLDHESVGALVMKWDSDSRELNLEKLPPPFRKLTPRGFNQHIRRSFPFLRGFDFDQLRPAPQDRSAAPAGISGNTC</sequence>
<dbReference type="InterPro" id="IPR029044">
    <property type="entry name" value="Nucleotide-diphossugar_trans"/>
</dbReference>
<dbReference type="STRING" id="34002.SAMN04489859_100495"/>
<dbReference type="Proteomes" id="UP000199054">
    <property type="component" value="Unassembled WGS sequence"/>
</dbReference>
<dbReference type="Pfam" id="PF11316">
    <property type="entry name" value="Rhamno_transf"/>
    <property type="match status" value="1"/>
</dbReference>
<accession>A0A1H8FJK4</accession>
<protein>
    <submittedName>
        <fullName evidence="1">Putative rhamnosyl transferase</fullName>
    </submittedName>
</protein>